<evidence type="ECO:0000259" key="1">
    <source>
        <dbReference type="PROSITE" id="PS50844"/>
    </source>
</evidence>
<dbReference type="GO" id="GO:0016051">
    <property type="term" value="P:carbohydrate biosynthetic process"/>
    <property type="evidence" value="ECO:0007669"/>
    <property type="project" value="InterPro"/>
</dbReference>
<dbReference type="NCBIfam" id="TIGR03569">
    <property type="entry name" value="NeuB_NnaB"/>
    <property type="match status" value="1"/>
</dbReference>
<dbReference type="InterPro" id="IPR013132">
    <property type="entry name" value="PseI/NeuA/B-like_N"/>
</dbReference>
<dbReference type="InterPro" id="IPR006190">
    <property type="entry name" value="SAF_AFP_Neu5Ac"/>
</dbReference>
<dbReference type="RefSeq" id="WP_078809339.1">
    <property type="nucleotide sequence ID" value="NZ_FUWM01000006.1"/>
</dbReference>
<dbReference type="SMART" id="SM00858">
    <property type="entry name" value="SAF"/>
    <property type="match status" value="1"/>
</dbReference>
<organism evidence="2 3">
    <name type="scientific">Selenihalanaerobacter shriftii</name>
    <dbReference type="NCBI Taxonomy" id="142842"/>
    <lineage>
        <taxon>Bacteria</taxon>
        <taxon>Bacillati</taxon>
        <taxon>Bacillota</taxon>
        <taxon>Clostridia</taxon>
        <taxon>Halanaerobiales</taxon>
        <taxon>Halobacteroidaceae</taxon>
        <taxon>Selenihalanaerobacter</taxon>
    </lineage>
</organism>
<protein>
    <submittedName>
        <fullName evidence="2">N-acetylneuraminate synthase</fullName>
    </submittedName>
</protein>
<dbReference type="InterPro" id="IPR057736">
    <property type="entry name" value="SAF_PseI/NeuA/NeuB"/>
</dbReference>
<dbReference type="OrthoDB" id="9814210at2"/>
<evidence type="ECO:0000313" key="3">
    <source>
        <dbReference type="Proteomes" id="UP000190625"/>
    </source>
</evidence>
<dbReference type="Proteomes" id="UP000190625">
    <property type="component" value="Unassembled WGS sequence"/>
</dbReference>
<dbReference type="InterPro" id="IPR036732">
    <property type="entry name" value="AFP_Neu5c_C_sf"/>
</dbReference>
<keyword evidence="3" id="KW-1185">Reference proteome</keyword>
<proteinExistence type="predicted"/>
<dbReference type="AlphaFoldDB" id="A0A1T4KNC2"/>
<dbReference type="SUPFAM" id="SSF51269">
    <property type="entry name" value="AFP III-like domain"/>
    <property type="match status" value="1"/>
</dbReference>
<reference evidence="3" key="1">
    <citation type="submission" date="2017-02" db="EMBL/GenBank/DDBJ databases">
        <authorList>
            <person name="Varghese N."/>
            <person name="Submissions S."/>
        </authorList>
    </citation>
    <scope>NUCLEOTIDE SEQUENCE [LARGE SCALE GENOMIC DNA]</scope>
    <source>
        <strain evidence="3">ATCC BAA-73</strain>
    </source>
</reference>
<accession>A0A1T4KNC2</accession>
<dbReference type="Gene3D" id="3.90.1210.10">
    <property type="entry name" value="Antifreeze-like/N-acetylneuraminic acid synthase C-terminal domain"/>
    <property type="match status" value="1"/>
</dbReference>
<dbReference type="InterPro" id="IPR020007">
    <property type="entry name" value="NeuB/NeuA"/>
</dbReference>
<dbReference type="EMBL" id="FUWM01000006">
    <property type="protein sequence ID" value="SJZ43889.1"/>
    <property type="molecule type" value="Genomic_DNA"/>
</dbReference>
<dbReference type="PANTHER" id="PTHR42966">
    <property type="entry name" value="N-ACETYLNEURAMINATE SYNTHASE"/>
    <property type="match status" value="1"/>
</dbReference>
<dbReference type="PROSITE" id="PS50844">
    <property type="entry name" value="AFP_LIKE"/>
    <property type="match status" value="1"/>
</dbReference>
<dbReference type="Pfam" id="PF03102">
    <property type="entry name" value="NeuB"/>
    <property type="match status" value="1"/>
</dbReference>
<feature type="domain" description="AFP-like" evidence="1">
    <location>
        <begin position="291"/>
        <end position="349"/>
    </location>
</feature>
<dbReference type="CDD" id="cd11615">
    <property type="entry name" value="SAF_NeuB_like"/>
    <property type="match status" value="1"/>
</dbReference>
<dbReference type="STRING" id="142842.SAMN02745118_00849"/>
<dbReference type="SUPFAM" id="SSF51569">
    <property type="entry name" value="Aldolase"/>
    <property type="match status" value="1"/>
</dbReference>
<dbReference type="InterPro" id="IPR013974">
    <property type="entry name" value="SAF"/>
</dbReference>
<dbReference type="InterPro" id="IPR051690">
    <property type="entry name" value="PseI-like"/>
</dbReference>
<evidence type="ECO:0000313" key="2">
    <source>
        <dbReference type="EMBL" id="SJZ43889.1"/>
    </source>
</evidence>
<gene>
    <name evidence="2" type="ORF">SAMN02745118_00849</name>
</gene>
<dbReference type="InterPro" id="IPR013785">
    <property type="entry name" value="Aldolase_TIM"/>
</dbReference>
<dbReference type="Pfam" id="PF08666">
    <property type="entry name" value="SAF"/>
    <property type="match status" value="1"/>
</dbReference>
<dbReference type="PANTHER" id="PTHR42966:SF1">
    <property type="entry name" value="SIALIC ACID SYNTHASE"/>
    <property type="match status" value="1"/>
</dbReference>
<dbReference type="GO" id="GO:0047444">
    <property type="term" value="F:N-acylneuraminate-9-phosphate synthase activity"/>
    <property type="evidence" value="ECO:0007669"/>
    <property type="project" value="TreeGrafter"/>
</dbReference>
<dbReference type="Gene3D" id="3.20.20.70">
    <property type="entry name" value="Aldolase class I"/>
    <property type="match status" value="1"/>
</dbReference>
<sequence>MIEIAGRGIGPNEPTFIIAEAGVNHNGSLGIAKKLVDAAVEAEVDAVKFQTFKAENLVSKQASKAQYQLETTDKEESQFDMIKRLELSLDDHLYLKEYCEDRDILLLSTPFCFNSVDIIDDLGLELYKVGSSDTTNLPLLKYIAKKGKPIILSTGMSTLAEVEEAVNTILSTGNDRLILLHCVSNYPAQYQSVNLKAMETMSQAFKLPIGYSDHTLGIEVPVAAVARGAVVIEKHFTLDNNMEGPDHKASLEPEELKQMVINIRNIEEALGDGIKKPAKSEVANIKISRKSLVIDRDLKTGEELTKETLNIKRPGIGINPKFLETVLGMEVKKDLKADQVLQWEDLKNG</sequence>
<name>A0A1T4KNC2_9FIRM</name>